<reference evidence="14 15" key="1">
    <citation type="submission" date="2024-08" db="EMBL/GenBank/DDBJ databases">
        <title>Whole-genome sequencing of halo(alkali)philic microorganisms from hypersaline lakes.</title>
        <authorList>
            <person name="Sorokin D.Y."/>
            <person name="Merkel A.Y."/>
            <person name="Messina E."/>
            <person name="Yakimov M."/>
        </authorList>
    </citation>
    <scope>NUCLEOTIDE SEQUENCE [LARGE SCALE GENOMIC DNA]</scope>
    <source>
        <strain evidence="14 15">Cl-TMA</strain>
    </source>
</reference>
<evidence type="ECO:0000256" key="9">
    <source>
        <dbReference type="ARBA" id="ARBA00023160"/>
    </source>
</evidence>
<evidence type="ECO:0000256" key="12">
    <source>
        <dbReference type="RuleBase" id="RU003694"/>
    </source>
</evidence>
<dbReference type="InterPro" id="IPR014031">
    <property type="entry name" value="Ketoacyl_synth_C"/>
</dbReference>
<dbReference type="NCBIfam" id="NF004970">
    <property type="entry name" value="PRK06333.1"/>
    <property type="match status" value="1"/>
</dbReference>
<evidence type="ECO:0000256" key="10">
    <source>
        <dbReference type="ARBA" id="ARBA00023315"/>
    </source>
</evidence>
<dbReference type="Proteomes" id="UP001575181">
    <property type="component" value="Unassembled WGS sequence"/>
</dbReference>
<accession>A0ABV4TXP1</accession>
<dbReference type="SMART" id="SM00825">
    <property type="entry name" value="PKS_KS"/>
    <property type="match status" value="1"/>
</dbReference>
<evidence type="ECO:0000256" key="7">
    <source>
        <dbReference type="ARBA" id="ARBA00022832"/>
    </source>
</evidence>
<comment type="catalytic activity">
    <reaction evidence="11">
        <text>(9Z)-hexadecenoyl-[ACP] + malonyl-[ACP] + H(+) = 3-oxo-(11Z)-octadecenoyl-[ACP] + holo-[ACP] + CO2</text>
        <dbReference type="Rhea" id="RHEA:55040"/>
        <dbReference type="Rhea" id="RHEA-COMP:9623"/>
        <dbReference type="Rhea" id="RHEA-COMP:9685"/>
        <dbReference type="Rhea" id="RHEA-COMP:10800"/>
        <dbReference type="Rhea" id="RHEA-COMP:14074"/>
        <dbReference type="ChEBI" id="CHEBI:15378"/>
        <dbReference type="ChEBI" id="CHEBI:16526"/>
        <dbReference type="ChEBI" id="CHEBI:64479"/>
        <dbReference type="ChEBI" id="CHEBI:78449"/>
        <dbReference type="ChEBI" id="CHEBI:83989"/>
        <dbReference type="ChEBI" id="CHEBI:138538"/>
        <dbReference type="EC" id="2.3.1.179"/>
    </reaction>
</comment>
<keyword evidence="10 11" id="KW-0012">Acyltransferase</keyword>
<keyword evidence="15" id="KW-1185">Reference proteome</keyword>
<dbReference type="InterPro" id="IPR018201">
    <property type="entry name" value="Ketoacyl_synth_AS"/>
</dbReference>
<dbReference type="NCBIfam" id="NF005589">
    <property type="entry name" value="PRK07314.1"/>
    <property type="match status" value="1"/>
</dbReference>
<dbReference type="Pfam" id="PF00109">
    <property type="entry name" value="ketoacyl-synt"/>
    <property type="match status" value="1"/>
</dbReference>
<protein>
    <recommendedName>
        <fullName evidence="4 11">3-oxoacyl-[acyl-carrier-protein] synthase 2</fullName>
        <ecNumber evidence="3 11">2.3.1.179</ecNumber>
    </recommendedName>
</protein>
<dbReference type="PANTHER" id="PTHR11712:SF336">
    <property type="entry name" value="3-OXOACYL-[ACYL-CARRIER-PROTEIN] SYNTHASE, MITOCHONDRIAL"/>
    <property type="match status" value="1"/>
</dbReference>
<evidence type="ECO:0000259" key="13">
    <source>
        <dbReference type="PROSITE" id="PS52004"/>
    </source>
</evidence>
<dbReference type="PIRSF" id="PIRSF000447">
    <property type="entry name" value="KAS_II"/>
    <property type="match status" value="1"/>
</dbReference>
<dbReference type="Gene3D" id="3.40.47.10">
    <property type="match status" value="1"/>
</dbReference>
<keyword evidence="7" id="KW-0276">Fatty acid metabolism</keyword>
<keyword evidence="5 11" id="KW-0444">Lipid biosynthesis</keyword>
<feature type="domain" description="Ketosynthase family 3 (KS3)" evidence="13">
    <location>
        <begin position="3"/>
        <end position="411"/>
    </location>
</feature>
<evidence type="ECO:0000313" key="15">
    <source>
        <dbReference type="Proteomes" id="UP001575181"/>
    </source>
</evidence>
<dbReference type="InterPro" id="IPR014030">
    <property type="entry name" value="Ketoacyl_synth_N"/>
</dbReference>
<evidence type="ECO:0000313" key="14">
    <source>
        <dbReference type="EMBL" id="MFA9462092.1"/>
    </source>
</evidence>
<keyword evidence="9 11" id="KW-0275">Fatty acid biosynthesis</keyword>
<dbReference type="InterPro" id="IPR016039">
    <property type="entry name" value="Thiolase-like"/>
</dbReference>
<evidence type="ECO:0000256" key="6">
    <source>
        <dbReference type="ARBA" id="ARBA00022679"/>
    </source>
</evidence>
<evidence type="ECO:0000256" key="5">
    <source>
        <dbReference type="ARBA" id="ARBA00022516"/>
    </source>
</evidence>
<evidence type="ECO:0000256" key="2">
    <source>
        <dbReference type="ARBA" id="ARBA00008467"/>
    </source>
</evidence>
<name>A0ABV4TXP1_9GAMM</name>
<dbReference type="EC" id="2.3.1.179" evidence="3 11"/>
<dbReference type="PROSITE" id="PS52004">
    <property type="entry name" value="KS3_2"/>
    <property type="match status" value="1"/>
</dbReference>
<dbReference type="Pfam" id="PF02801">
    <property type="entry name" value="Ketoacyl-synt_C"/>
    <property type="match status" value="1"/>
</dbReference>
<dbReference type="InterPro" id="IPR020841">
    <property type="entry name" value="PKS_Beta-ketoAc_synthase_dom"/>
</dbReference>
<dbReference type="SUPFAM" id="SSF53901">
    <property type="entry name" value="Thiolase-like"/>
    <property type="match status" value="2"/>
</dbReference>
<gene>
    <name evidence="14" type="primary">fabF</name>
    <name evidence="14" type="ORF">ACERLL_14830</name>
</gene>
<comment type="similarity">
    <text evidence="2 11 12">Belongs to the thiolase-like superfamily. Beta-ketoacyl-ACP synthases family.</text>
</comment>
<dbReference type="InterPro" id="IPR017568">
    <property type="entry name" value="3-oxoacyl-ACP_synth-2"/>
</dbReference>
<dbReference type="CDD" id="cd00834">
    <property type="entry name" value="KAS_I_II"/>
    <property type="match status" value="1"/>
</dbReference>
<dbReference type="GO" id="GO:0004315">
    <property type="term" value="F:3-oxoacyl-[acyl-carrier-protein] synthase activity"/>
    <property type="evidence" value="ECO:0007669"/>
    <property type="project" value="UniProtKB-EC"/>
</dbReference>
<dbReference type="RefSeq" id="WP_373656894.1">
    <property type="nucleotide sequence ID" value="NZ_JBGUAW010000010.1"/>
</dbReference>
<evidence type="ECO:0000256" key="8">
    <source>
        <dbReference type="ARBA" id="ARBA00023098"/>
    </source>
</evidence>
<comment type="pathway">
    <text evidence="1 11">Lipid metabolism; fatty acid biosynthesis.</text>
</comment>
<dbReference type="PANTHER" id="PTHR11712">
    <property type="entry name" value="POLYKETIDE SYNTHASE-RELATED"/>
    <property type="match status" value="1"/>
</dbReference>
<organism evidence="14 15">
    <name type="scientific">Thiohalorhabdus methylotrophus</name>
    <dbReference type="NCBI Taxonomy" id="3242694"/>
    <lineage>
        <taxon>Bacteria</taxon>
        <taxon>Pseudomonadati</taxon>
        <taxon>Pseudomonadota</taxon>
        <taxon>Gammaproteobacteria</taxon>
        <taxon>Thiohalorhabdales</taxon>
        <taxon>Thiohalorhabdaceae</taxon>
        <taxon>Thiohalorhabdus</taxon>
    </lineage>
</organism>
<comment type="caution">
    <text evidence="14">The sequence shown here is derived from an EMBL/GenBank/DDBJ whole genome shotgun (WGS) entry which is preliminary data.</text>
</comment>
<dbReference type="PROSITE" id="PS00606">
    <property type="entry name" value="KS3_1"/>
    <property type="match status" value="1"/>
</dbReference>
<dbReference type="NCBIfam" id="TIGR03150">
    <property type="entry name" value="fabF"/>
    <property type="match status" value="1"/>
</dbReference>
<evidence type="ECO:0000256" key="1">
    <source>
        <dbReference type="ARBA" id="ARBA00005194"/>
    </source>
</evidence>
<sequence>MLKRRVVITGVGMVTPVGTTTGESWEAMVAGRSGIDTISRFDASDFASRIAGEVHGFDPGDYIPKKEARKMDTFIHYGLGAASMAMDDSGLEISEENAERVGVSIGSGIGGLPFIERAHESYLNGGPRKISPFFIPASIINMVSGHFSIMYGTKGPNVAAVTACATGTHAIGDAARLIQYGDADAMIAGGTESCISPLAVGGFAAAKALSTNNEDPQGASRPFDSGRDGFILGEGAGVLVLEEREAAIARGARIYAEVAGYGMSADAYHMTAPSEDGSGASRCMELALRDAELSPEDIDYVNAHGTSTPTGDRVETTALKQVFGDHAGSLAVSSTKSMVGHMLGAAGGVESIVSALAVHHGVVPPTINLESPDPECDLDYVPGEAREAPLRAVLNNSFGFGGTNATLVFKRA</sequence>
<comment type="function">
    <text evidence="11">Involved in the type II fatty acid elongation cycle. Catalyzes the elongation of a wide range of acyl-ACP by the addition of two carbons from malonyl-ACP to an acyl acceptor. Can efficiently catalyze the conversion of palmitoleoyl-ACP (cis-hexadec-9-enoyl-ACP) to cis-vaccenoyl-ACP (cis-octadec-11-enoyl-ACP), an essential step in the thermal regulation of fatty acid composition.</text>
</comment>
<dbReference type="InterPro" id="IPR000794">
    <property type="entry name" value="Beta-ketoacyl_synthase"/>
</dbReference>
<comment type="catalytic activity">
    <reaction evidence="11">
        <text>a fatty acyl-[ACP] + malonyl-[ACP] + H(+) = a 3-oxoacyl-[ACP] + holo-[ACP] + CO2</text>
        <dbReference type="Rhea" id="RHEA:22836"/>
        <dbReference type="Rhea" id="RHEA-COMP:9623"/>
        <dbReference type="Rhea" id="RHEA-COMP:9685"/>
        <dbReference type="Rhea" id="RHEA-COMP:9916"/>
        <dbReference type="Rhea" id="RHEA-COMP:14125"/>
        <dbReference type="ChEBI" id="CHEBI:15378"/>
        <dbReference type="ChEBI" id="CHEBI:16526"/>
        <dbReference type="ChEBI" id="CHEBI:64479"/>
        <dbReference type="ChEBI" id="CHEBI:78449"/>
        <dbReference type="ChEBI" id="CHEBI:78776"/>
        <dbReference type="ChEBI" id="CHEBI:138651"/>
    </reaction>
</comment>
<keyword evidence="8" id="KW-0443">Lipid metabolism</keyword>
<evidence type="ECO:0000256" key="3">
    <source>
        <dbReference type="ARBA" id="ARBA00012356"/>
    </source>
</evidence>
<evidence type="ECO:0000256" key="4">
    <source>
        <dbReference type="ARBA" id="ARBA00014657"/>
    </source>
</evidence>
<keyword evidence="6 11" id="KW-0808">Transferase</keyword>
<evidence type="ECO:0000256" key="11">
    <source>
        <dbReference type="PIRNR" id="PIRNR000447"/>
    </source>
</evidence>
<proteinExistence type="inferred from homology"/>
<dbReference type="EMBL" id="JBGUAW010000010">
    <property type="protein sequence ID" value="MFA9462092.1"/>
    <property type="molecule type" value="Genomic_DNA"/>
</dbReference>